<dbReference type="AlphaFoldDB" id="A0A9P0VXL6"/>
<sequence length="298" mass="33187">MFLKWKIFTFASLLFIGYILLGRPFLSSDYKSTTEEAWASIYNNLSAKVEKLEITNSKLLESVADLKKNQYAKLDPSKVGEIFGDVESLKRSTYQLKMSVNKVNQCLFGGYALTAAYTSPQDKFKRRSSSKLQVKKANTGVMKSSFDSDIELVSPSTIGSTPNQNGWEPRSTKPKSPLILDSSKIISTNEGYSSAKDGGGGGNFANEDIKNKFKNSILEVIKDKKINNYSSSKPSEVREEAKISISNPNLRYRDVVRFSSSGDKYKRVFIPGRGWVATKIIEGEESKLGSEAFVLELK</sequence>
<feature type="region of interest" description="Disordered" evidence="2">
    <location>
        <begin position="153"/>
        <end position="175"/>
    </location>
</feature>
<evidence type="ECO:0000313" key="3">
    <source>
        <dbReference type="EMBL" id="CAH2352134.1"/>
    </source>
</evidence>
<comment type="caution">
    <text evidence="3">The sequence shown here is derived from an EMBL/GenBank/DDBJ whole genome shotgun (WGS) entry which is preliminary data.</text>
</comment>
<keyword evidence="1" id="KW-0175">Coiled coil</keyword>
<dbReference type="OrthoDB" id="4016002at2759"/>
<evidence type="ECO:0000256" key="1">
    <source>
        <dbReference type="SAM" id="Coils"/>
    </source>
</evidence>
<reference evidence="3" key="1">
    <citation type="submission" date="2022-03" db="EMBL/GenBank/DDBJ databases">
        <authorList>
            <person name="Legras J.-L."/>
            <person name="Devillers H."/>
            <person name="Grondin C."/>
        </authorList>
    </citation>
    <scope>NUCLEOTIDE SEQUENCE</scope>
    <source>
        <strain evidence="3">CLIB 1423</strain>
    </source>
</reference>
<feature type="coiled-coil region" evidence="1">
    <location>
        <begin position="42"/>
        <end position="69"/>
    </location>
</feature>
<accession>A0A9P0VXL6</accession>
<evidence type="ECO:0000256" key="2">
    <source>
        <dbReference type="SAM" id="MobiDB-lite"/>
    </source>
</evidence>
<protein>
    <submittedName>
        <fullName evidence="3">Uncharacterized protein</fullName>
    </submittedName>
</protein>
<proteinExistence type="predicted"/>
<evidence type="ECO:0000313" key="4">
    <source>
        <dbReference type="Proteomes" id="UP000837801"/>
    </source>
</evidence>
<dbReference type="EMBL" id="CAKXYY010000005">
    <property type="protein sequence ID" value="CAH2352134.1"/>
    <property type="molecule type" value="Genomic_DNA"/>
</dbReference>
<gene>
    <name evidence="3" type="ORF">CLIB1423_05S06392</name>
</gene>
<keyword evidence="4" id="KW-1185">Reference proteome</keyword>
<feature type="compositionally biased region" description="Polar residues" evidence="2">
    <location>
        <begin position="154"/>
        <end position="166"/>
    </location>
</feature>
<organism evidence="3 4">
    <name type="scientific">[Candida] railenensis</name>
    <dbReference type="NCBI Taxonomy" id="45579"/>
    <lineage>
        <taxon>Eukaryota</taxon>
        <taxon>Fungi</taxon>
        <taxon>Dikarya</taxon>
        <taxon>Ascomycota</taxon>
        <taxon>Saccharomycotina</taxon>
        <taxon>Pichiomycetes</taxon>
        <taxon>Debaryomycetaceae</taxon>
        <taxon>Kurtzmaniella</taxon>
    </lineage>
</organism>
<dbReference type="Proteomes" id="UP000837801">
    <property type="component" value="Unassembled WGS sequence"/>
</dbReference>
<name>A0A9P0VXL6_9ASCO</name>